<dbReference type="Proteomes" id="UP000254802">
    <property type="component" value="Unassembled WGS sequence"/>
</dbReference>
<dbReference type="AlphaFoldDB" id="A0A378NE78"/>
<dbReference type="EMBL" id="UGPN01000002">
    <property type="protein sequence ID" value="STY64278.1"/>
    <property type="molecule type" value="Genomic_DNA"/>
</dbReference>
<sequence>MEGQISLNYNTCCWAANVYVARRLVSTPVGSSDTINDFYYDNKFGINFELRFGTNYSNGVTRMLKRGIIPYTEPYSIN</sequence>
<evidence type="ECO:0000313" key="1">
    <source>
        <dbReference type="EMBL" id="STY64278.1"/>
    </source>
</evidence>
<accession>A0A378NE78</accession>
<evidence type="ECO:0000313" key="2">
    <source>
        <dbReference type="Proteomes" id="UP000254802"/>
    </source>
</evidence>
<organism evidence="1 2">
    <name type="scientific">Mannheimia haemolytica</name>
    <name type="common">Pasteurella haemolytica</name>
    <dbReference type="NCBI Taxonomy" id="75985"/>
    <lineage>
        <taxon>Bacteria</taxon>
        <taxon>Pseudomonadati</taxon>
        <taxon>Pseudomonadota</taxon>
        <taxon>Gammaproteobacteria</taxon>
        <taxon>Pasteurellales</taxon>
        <taxon>Pasteurellaceae</taxon>
        <taxon>Mannheimia</taxon>
    </lineage>
</organism>
<name>A0A378NE78_MANHA</name>
<protein>
    <submittedName>
        <fullName evidence="1">Organic solvent tolerance protein</fullName>
    </submittedName>
</protein>
<gene>
    <name evidence="1" type="primary">lptD_1</name>
    <name evidence="1" type="ORF">NCTC10638_03454</name>
</gene>
<reference evidence="1 2" key="1">
    <citation type="submission" date="2018-06" db="EMBL/GenBank/DDBJ databases">
        <authorList>
            <consortium name="Pathogen Informatics"/>
            <person name="Doyle S."/>
        </authorList>
    </citation>
    <scope>NUCLEOTIDE SEQUENCE [LARGE SCALE GENOMIC DNA]</scope>
    <source>
        <strain evidence="1 2">NCTC10638</strain>
    </source>
</reference>
<proteinExistence type="predicted"/>